<dbReference type="AlphaFoldDB" id="A0A8H7E6J6"/>
<evidence type="ECO:0000313" key="2">
    <source>
        <dbReference type="EMBL" id="KAF7510073.1"/>
    </source>
</evidence>
<evidence type="ECO:0000259" key="1">
    <source>
        <dbReference type="SMART" id="SM00642"/>
    </source>
</evidence>
<sequence>MDILTRKETHFVLWRPAKINPPPRLVIGIFAHGNPPTLRSPTVVDLKQSAEFSELWELEARTLGLVDRQVYHYWFRVLDSSPYHVPAAEIDITDPFATTVDWRLKSPLLPAPYNDVDRDPAGVIKFESNKLKPCDPGGEVPSWADELPMKSLPSNNHLVFYELPTRWTRSIDGTEIAIGTFRDVRALIEPAATGANFEGLETLRHGAHLKDLGINALELLPPADSWVNREWGYATSNYLAADHDLGFPESHISPTASTDLAALVHSCHRAGIRFFPDVVMAFATRASYENLNFLDFHVHWGTGDPEQASREGYGGNLMKYNFRINGYDPVDAIRKDIVPARQWMKVFLKHWMMFYRVDGFRMDSVANFSNWDFIGEWNGLARSLWRTRWKAQNPNLDGAEERFLVVAEELAVPLDLVRQNRVDALWNEQFKQRVRDVVLGGTGLDDDAFARRVEEMVDCTISRVGFGDGAKAINYITSHDVGGPRNERLYNFLHNNGVMHKEQQIKLAFVCLLTSVGVPMIFAGEEFGDEHDLPTSDTEKQLDPVNFRRREEPWRKDVFDYVARLVHFRTTADALSVNDTRFLHYDFAPGRRVMAWERGGANSNDRVVVVANFSPWGTENPLAATAEYRVANWPALSAGRKWREITKGRDVPVEWAGREPIFAWEAKVYAMVSST</sequence>
<dbReference type="SUPFAM" id="SSF51445">
    <property type="entry name" value="(Trans)glycosidases"/>
    <property type="match status" value="1"/>
</dbReference>
<organism evidence="2 3">
    <name type="scientific">Endocarpon pusillum</name>
    <dbReference type="NCBI Taxonomy" id="364733"/>
    <lineage>
        <taxon>Eukaryota</taxon>
        <taxon>Fungi</taxon>
        <taxon>Dikarya</taxon>
        <taxon>Ascomycota</taxon>
        <taxon>Pezizomycotina</taxon>
        <taxon>Eurotiomycetes</taxon>
        <taxon>Chaetothyriomycetidae</taxon>
        <taxon>Verrucariales</taxon>
        <taxon>Verrucariaceae</taxon>
        <taxon>Endocarpon</taxon>
    </lineage>
</organism>
<dbReference type="Proteomes" id="UP000606974">
    <property type="component" value="Unassembled WGS sequence"/>
</dbReference>
<dbReference type="PANTHER" id="PTHR43002">
    <property type="entry name" value="GLYCOGEN DEBRANCHING ENZYME"/>
    <property type="match status" value="1"/>
</dbReference>
<comment type="caution">
    <text evidence="2">The sequence shown here is derived from an EMBL/GenBank/DDBJ whole genome shotgun (WGS) entry which is preliminary data.</text>
</comment>
<dbReference type="EMBL" id="JAACFV010000034">
    <property type="protein sequence ID" value="KAF7510073.1"/>
    <property type="molecule type" value="Genomic_DNA"/>
</dbReference>
<dbReference type="GO" id="GO:0005975">
    <property type="term" value="P:carbohydrate metabolic process"/>
    <property type="evidence" value="ECO:0007669"/>
    <property type="project" value="InterPro"/>
</dbReference>
<reference evidence="2" key="1">
    <citation type="submission" date="2020-02" db="EMBL/GenBank/DDBJ databases">
        <authorList>
            <person name="Palmer J.M."/>
        </authorList>
    </citation>
    <scope>NUCLEOTIDE SEQUENCE</scope>
    <source>
        <strain evidence="2">EPUS1.4</strain>
        <tissue evidence="2">Thallus</tissue>
    </source>
</reference>
<keyword evidence="3" id="KW-1185">Reference proteome</keyword>
<evidence type="ECO:0000313" key="3">
    <source>
        <dbReference type="Proteomes" id="UP000606974"/>
    </source>
</evidence>
<dbReference type="InterPro" id="IPR006047">
    <property type="entry name" value="GH13_cat_dom"/>
</dbReference>
<gene>
    <name evidence="2" type="ORF">GJ744_007177</name>
</gene>
<dbReference type="OrthoDB" id="1740265at2759"/>
<feature type="domain" description="Glycosyl hydrolase family 13 catalytic" evidence="1">
    <location>
        <begin position="163"/>
        <end position="569"/>
    </location>
</feature>
<accession>A0A8H7E6J6</accession>
<dbReference type="Gene3D" id="3.20.20.80">
    <property type="entry name" value="Glycosidases"/>
    <property type="match status" value="1"/>
</dbReference>
<dbReference type="SMART" id="SM00642">
    <property type="entry name" value="Aamy"/>
    <property type="match status" value="1"/>
</dbReference>
<proteinExistence type="predicted"/>
<protein>
    <recommendedName>
        <fullName evidence="1">Glycosyl hydrolase family 13 catalytic domain-containing protein</fullName>
    </recommendedName>
</protein>
<name>A0A8H7E6J6_9EURO</name>
<dbReference type="InterPro" id="IPR017853">
    <property type="entry name" value="GH"/>
</dbReference>